<evidence type="ECO:0000256" key="4">
    <source>
        <dbReference type="ARBA" id="ARBA00023136"/>
    </source>
</evidence>
<dbReference type="Proteomes" id="UP000024816">
    <property type="component" value="Unassembled WGS sequence"/>
</dbReference>
<feature type="signal peptide" evidence="7">
    <location>
        <begin position="1"/>
        <end position="29"/>
    </location>
</feature>
<comment type="similarity">
    <text evidence="1">Belongs to the EcnA/EcnB lipoprotein family.</text>
</comment>
<dbReference type="Pfam" id="PF08085">
    <property type="entry name" value="Entericidin"/>
    <property type="match status" value="1"/>
</dbReference>
<evidence type="ECO:0000256" key="5">
    <source>
        <dbReference type="ARBA" id="ARBA00023139"/>
    </source>
</evidence>
<dbReference type="PATRIC" id="fig|1280952.3.peg.949"/>
<name>A0A059FG94_9PROT</name>
<dbReference type="InterPro" id="IPR012556">
    <property type="entry name" value="Entericidin"/>
</dbReference>
<proteinExistence type="inferred from homology"/>
<dbReference type="OrthoDB" id="7363288at2"/>
<dbReference type="EMBL" id="ARYJ01000003">
    <property type="protein sequence ID" value="KCZ89541.1"/>
    <property type="molecule type" value="Genomic_DNA"/>
</dbReference>
<evidence type="ECO:0000313" key="8">
    <source>
        <dbReference type="EMBL" id="KCZ89541.1"/>
    </source>
</evidence>
<evidence type="ECO:0000256" key="6">
    <source>
        <dbReference type="ARBA" id="ARBA00023288"/>
    </source>
</evidence>
<keyword evidence="5" id="KW-0564">Palmitate</keyword>
<comment type="caution">
    <text evidence="8">The sequence shown here is derived from an EMBL/GenBank/DDBJ whole genome shotgun (WGS) entry which is preliminary data.</text>
</comment>
<dbReference type="GO" id="GO:0009636">
    <property type="term" value="P:response to toxic substance"/>
    <property type="evidence" value="ECO:0007669"/>
    <property type="project" value="InterPro"/>
</dbReference>
<protein>
    <submittedName>
        <fullName evidence="8">Entericidin EcnAB</fullName>
    </submittedName>
</protein>
<reference evidence="8 9" key="1">
    <citation type="journal article" date="2014" name="Antonie Van Leeuwenhoek">
        <title>Hyphomonas beringensis sp. nov. and Hyphomonas chukchiensis sp. nov., isolated from surface seawater of the Bering Sea and Chukchi Sea.</title>
        <authorList>
            <person name="Li C."/>
            <person name="Lai Q."/>
            <person name="Li G."/>
            <person name="Dong C."/>
            <person name="Wang J."/>
            <person name="Liao Y."/>
            <person name="Shao Z."/>
        </authorList>
    </citation>
    <scope>NUCLEOTIDE SEQUENCE [LARGE SCALE GENOMIC DNA]</scope>
    <source>
        <strain evidence="8 9">VP2</strain>
    </source>
</reference>
<evidence type="ECO:0000256" key="1">
    <source>
        <dbReference type="ARBA" id="ARBA00010296"/>
    </source>
</evidence>
<dbReference type="PROSITE" id="PS51257">
    <property type="entry name" value="PROKAR_LIPOPROTEIN"/>
    <property type="match status" value="1"/>
</dbReference>
<evidence type="ECO:0000256" key="3">
    <source>
        <dbReference type="ARBA" id="ARBA00022729"/>
    </source>
</evidence>
<keyword evidence="6" id="KW-0449">Lipoprotein</keyword>
<dbReference type="RefSeq" id="WP_081814537.1">
    <property type="nucleotide sequence ID" value="NZ_ARYJ01000003.1"/>
</dbReference>
<sequence>MKTAKNALKIAGLGLFTLMAAACNTVAGAGEDIQAGGDAIEDSADEVKEEMSK</sequence>
<keyword evidence="3 7" id="KW-0732">Signal</keyword>
<feature type="chain" id="PRO_5001572338" evidence="7">
    <location>
        <begin position="30"/>
        <end position="53"/>
    </location>
</feature>
<gene>
    <name evidence="8" type="ORF">HJA_04797</name>
</gene>
<evidence type="ECO:0000313" key="9">
    <source>
        <dbReference type="Proteomes" id="UP000024816"/>
    </source>
</evidence>
<keyword evidence="9" id="KW-1185">Reference proteome</keyword>
<evidence type="ECO:0000256" key="2">
    <source>
        <dbReference type="ARBA" id="ARBA00022475"/>
    </source>
</evidence>
<organism evidence="8 9">
    <name type="scientific">Hyphomonas jannaschiana VP2</name>
    <dbReference type="NCBI Taxonomy" id="1280952"/>
    <lineage>
        <taxon>Bacteria</taxon>
        <taxon>Pseudomonadati</taxon>
        <taxon>Pseudomonadota</taxon>
        <taxon>Alphaproteobacteria</taxon>
        <taxon>Hyphomonadales</taxon>
        <taxon>Hyphomonadaceae</taxon>
        <taxon>Hyphomonas</taxon>
    </lineage>
</organism>
<keyword evidence="2" id="KW-1003">Cell membrane</keyword>
<keyword evidence="4" id="KW-0472">Membrane</keyword>
<dbReference type="AlphaFoldDB" id="A0A059FG94"/>
<evidence type="ECO:0000256" key="7">
    <source>
        <dbReference type="SAM" id="SignalP"/>
    </source>
</evidence>
<accession>A0A059FG94</accession>
<dbReference type="GO" id="GO:0016020">
    <property type="term" value="C:membrane"/>
    <property type="evidence" value="ECO:0007669"/>
    <property type="project" value="InterPro"/>
</dbReference>